<reference evidence="6 7" key="1">
    <citation type="submission" date="2018-04" db="EMBL/GenBank/DDBJ databases">
        <title>Adhaeribacter sp. HMF7616 genome sequencing and assembly.</title>
        <authorList>
            <person name="Kang H."/>
            <person name="Kang J."/>
            <person name="Cha I."/>
            <person name="Kim H."/>
            <person name="Joh K."/>
        </authorList>
    </citation>
    <scope>NUCLEOTIDE SEQUENCE [LARGE SCALE GENOMIC DNA]</scope>
    <source>
        <strain evidence="6 7">HMF7616</strain>
    </source>
</reference>
<evidence type="ECO:0000256" key="2">
    <source>
        <dbReference type="ARBA" id="ARBA00022723"/>
    </source>
</evidence>
<dbReference type="InterPro" id="IPR024775">
    <property type="entry name" value="DinB-like"/>
</dbReference>
<evidence type="ECO:0000256" key="4">
    <source>
        <dbReference type="ARBA" id="ARBA00022833"/>
    </source>
</evidence>
<name>A0A369QEZ6_9BACT</name>
<evidence type="ECO:0000256" key="1">
    <source>
        <dbReference type="ARBA" id="ARBA00022490"/>
    </source>
</evidence>
<dbReference type="GO" id="GO:0016787">
    <property type="term" value="F:hydrolase activity"/>
    <property type="evidence" value="ECO:0007669"/>
    <property type="project" value="UniProtKB-KW"/>
</dbReference>
<dbReference type="SUPFAM" id="SSF109854">
    <property type="entry name" value="DinB/YfiT-like putative metalloenzymes"/>
    <property type="match status" value="1"/>
</dbReference>
<dbReference type="InterPro" id="IPR023774">
    <property type="entry name" value="Put_metal_dep_hydrolase_YfiT"/>
</dbReference>
<dbReference type="NCBIfam" id="NF009807">
    <property type="entry name" value="PRK13291.1"/>
    <property type="match status" value="1"/>
</dbReference>
<feature type="domain" description="DinB-like" evidence="5">
    <location>
        <begin position="38"/>
        <end position="170"/>
    </location>
</feature>
<evidence type="ECO:0000259" key="5">
    <source>
        <dbReference type="Pfam" id="PF12867"/>
    </source>
</evidence>
<dbReference type="Gene3D" id="1.20.120.450">
    <property type="entry name" value="dinb family like domain"/>
    <property type="match status" value="1"/>
</dbReference>
<gene>
    <name evidence="6" type="ORF">AHMF7616_01601</name>
</gene>
<organism evidence="6 7">
    <name type="scientific">Adhaeribacter pallidiroseus</name>
    <dbReference type="NCBI Taxonomy" id="2072847"/>
    <lineage>
        <taxon>Bacteria</taxon>
        <taxon>Pseudomonadati</taxon>
        <taxon>Bacteroidota</taxon>
        <taxon>Cytophagia</taxon>
        <taxon>Cytophagales</taxon>
        <taxon>Hymenobacteraceae</taxon>
        <taxon>Adhaeribacter</taxon>
    </lineage>
</organism>
<dbReference type="AlphaFoldDB" id="A0A369QEZ6"/>
<evidence type="ECO:0000256" key="3">
    <source>
        <dbReference type="ARBA" id="ARBA00022801"/>
    </source>
</evidence>
<sequence length="180" mass="20696">MTTASIDSLRYPIGKFQSKNTYSADELKEYIQDISHLPALLRKAIKDLGEAELETPYRPGGWTVRQTVNHVADSHINSYVRFHLALTEEKPVIKPYEEHLWAELVDGKHAPVEISCILLEALHLRWVMLLESLTPEQWQRTFVHPQSGEVTLSNAVGLYAWHGKHHVAHITALRNRNFDR</sequence>
<keyword evidence="7" id="KW-1185">Reference proteome</keyword>
<evidence type="ECO:0000313" key="7">
    <source>
        <dbReference type="Proteomes" id="UP000253919"/>
    </source>
</evidence>
<protein>
    <submittedName>
        <fullName evidence="6">Putative metal-dependent hydrolase</fullName>
    </submittedName>
</protein>
<dbReference type="GO" id="GO:0046872">
    <property type="term" value="F:metal ion binding"/>
    <property type="evidence" value="ECO:0007669"/>
    <property type="project" value="UniProtKB-KW"/>
</dbReference>
<dbReference type="Proteomes" id="UP000253919">
    <property type="component" value="Unassembled WGS sequence"/>
</dbReference>
<keyword evidence="4" id="KW-0862">Zinc</keyword>
<proteinExistence type="inferred from homology"/>
<keyword evidence="2" id="KW-0479">Metal-binding</keyword>
<accession>A0A369QEZ6</accession>
<dbReference type="RefSeq" id="WP_199474152.1">
    <property type="nucleotide sequence ID" value="NZ_QASA01000001.1"/>
</dbReference>
<keyword evidence="3 6" id="KW-0378">Hydrolase</keyword>
<keyword evidence="1" id="KW-0963">Cytoplasm</keyword>
<dbReference type="InterPro" id="IPR034660">
    <property type="entry name" value="DinB/YfiT-like"/>
</dbReference>
<evidence type="ECO:0000313" key="6">
    <source>
        <dbReference type="EMBL" id="RDC63002.1"/>
    </source>
</evidence>
<dbReference type="Pfam" id="PF12867">
    <property type="entry name" value="DinB_2"/>
    <property type="match status" value="1"/>
</dbReference>
<comment type="caution">
    <text evidence="6">The sequence shown here is derived from an EMBL/GenBank/DDBJ whole genome shotgun (WGS) entry which is preliminary data.</text>
</comment>
<dbReference type="EMBL" id="QASA01000001">
    <property type="protein sequence ID" value="RDC63002.1"/>
    <property type="molecule type" value="Genomic_DNA"/>
</dbReference>
<dbReference type="HAMAP" id="MF_01256">
    <property type="entry name" value="YfiT_hydrol"/>
    <property type="match status" value="1"/>
</dbReference>